<feature type="compositionally biased region" description="Basic and acidic residues" evidence="1">
    <location>
        <begin position="246"/>
        <end position="256"/>
    </location>
</feature>
<reference evidence="2" key="1">
    <citation type="submission" date="2021-01" db="EMBL/GenBank/DDBJ databases">
        <authorList>
            <person name="Corre E."/>
            <person name="Pelletier E."/>
            <person name="Niang G."/>
            <person name="Scheremetjew M."/>
            <person name="Finn R."/>
            <person name="Kale V."/>
            <person name="Holt S."/>
            <person name="Cochrane G."/>
            <person name="Meng A."/>
            <person name="Brown T."/>
            <person name="Cohen L."/>
        </authorList>
    </citation>
    <scope>NUCLEOTIDE SEQUENCE</scope>
    <source>
        <strain evidence="2">CCMP281</strain>
    </source>
</reference>
<sequence length="351" mass="39485">MALVIRGDLNSLGQALRGHLSDISGLRECPSRAHVALCSNPKPAPKRLAVLVSGESRTMTERDVVMDYIQLMRLAKRMDSYVHVFAYLHEHERTARGKAMDAQKIEVDLMLRRLQVPYALVWHDNATFRDLSSAQRLQDDTWSEWCSERVLCKRLFRPATAAISRQWSKVALATEMMRRAEHRFGEYFDVVLRMRPDMCLQGAMRTLSTGLANMWRCSPLSLAWIDAMAIYPRWAADAVATKRFSHSDHGCEKRADTNATKTPAPTEPSPGYLPTGSLALLGVSNLEVVDFFCPMPPSSPPSVMGVEAPVEPWPTGTPGCNERVAIRRDQPQESTYRQAGERNTSHCQVWS</sequence>
<feature type="region of interest" description="Disordered" evidence="1">
    <location>
        <begin position="330"/>
        <end position="351"/>
    </location>
</feature>
<protein>
    <submittedName>
        <fullName evidence="2">Uncharacterized protein</fullName>
    </submittedName>
</protein>
<gene>
    <name evidence="2" type="ORF">HERI1096_LOCUS1409</name>
</gene>
<evidence type="ECO:0000313" key="2">
    <source>
        <dbReference type="EMBL" id="CAE0098852.1"/>
    </source>
</evidence>
<dbReference type="EMBL" id="HBHX01002569">
    <property type="protein sequence ID" value="CAE0098852.1"/>
    <property type="molecule type" value="Transcribed_RNA"/>
</dbReference>
<dbReference type="AlphaFoldDB" id="A0A7S3ADQ4"/>
<feature type="region of interest" description="Disordered" evidence="1">
    <location>
        <begin position="246"/>
        <end position="272"/>
    </location>
</feature>
<name>A0A7S3ADQ4_9EUKA</name>
<accession>A0A7S3ADQ4</accession>
<proteinExistence type="predicted"/>
<organism evidence="2">
    <name type="scientific">Haptolina ericina</name>
    <dbReference type="NCBI Taxonomy" id="156174"/>
    <lineage>
        <taxon>Eukaryota</taxon>
        <taxon>Haptista</taxon>
        <taxon>Haptophyta</taxon>
        <taxon>Prymnesiophyceae</taxon>
        <taxon>Prymnesiales</taxon>
        <taxon>Prymnesiaceae</taxon>
        <taxon>Haptolina</taxon>
    </lineage>
</organism>
<evidence type="ECO:0000256" key="1">
    <source>
        <dbReference type="SAM" id="MobiDB-lite"/>
    </source>
</evidence>